<gene>
    <name evidence="8" type="primary">LOC107404614</name>
</gene>
<dbReference type="RefSeq" id="XP_015867076.3">
    <property type="nucleotide sequence ID" value="XM_016011590.4"/>
</dbReference>
<organism evidence="7 8">
    <name type="scientific">Ziziphus jujuba</name>
    <name type="common">Chinese jujube</name>
    <name type="synonym">Ziziphus sativa</name>
    <dbReference type="NCBI Taxonomy" id="326968"/>
    <lineage>
        <taxon>Eukaryota</taxon>
        <taxon>Viridiplantae</taxon>
        <taxon>Streptophyta</taxon>
        <taxon>Embryophyta</taxon>
        <taxon>Tracheophyta</taxon>
        <taxon>Spermatophyta</taxon>
        <taxon>Magnoliopsida</taxon>
        <taxon>eudicotyledons</taxon>
        <taxon>Gunneridae</taxon>
        <taxon>Pentapetalae</taxon>
        <taxon>rosids</taxon>
        <taxon>fabids</taxon>
        <taxon>Rosales</taxon>
        <taxon>Rhamnaceae</taxon>
        <taxon>Paliureae</taxon>
        <taxon>Ziziphus</taxon>
    </lineage>
</organism>
<evidence type="ECO:0000313" key="8">
    <source>
        <dbReference type="RefSeq" id="XP_015867076.3"/>
    </source>
</evidence>
<feature type="transmembrane region" description="Helical" evidence="6">
    <location>
        <begin position="495"/>
        <end position="515"/>
    </location>
</feature>
<evidence type="ECO:0000256" key="1">
    <source>
        <dbReference type="ARBA" id="ARBA00004141"/>
    </source>
</evidence>
<feature type="transmembrane region" description="Helical" evidence="6">
    <location>
        <begin position="375"/>
        <end position="396"/>
    </location>
</feature>
<reference evidence="8" key="2">
    <citation type="submission" date="2025-08" db="UniProtKB">
        <authorList>
            <consortium name="RefSeq"/>
        </authorList>
    </citation>
    <scope>IDENTIFICATION</scope>
    <source>
        <tissue evidence="8">Seedling</tissue>
    </source>
</reference>
<dbReference type="GO" id="GO:0022857">
    <property type="term" value="F:transmembrane transporter activity"/>
    <property type="evidence" value="ECO:0007669"/>
    <property type="project" value="InterPro"/>
</dbReference>
<evidence type="ECO:0000256" key="6">
    <source>
        <dbReference type="SAM" id="Phobius"/>
    </source>
</evidence>
<feature type="transmembrane region" description="Helical" evidence="6">
    <location>
        <begin position="336"/>
        <end position="355"/>
    </location>
</feature>
<dbReference type="SUPFAM" id="SSF103473">
    <property type="entry name" value="MFS general substrate transporter"/>
    <property type="match status" value="1"/>
</dbReference>
<dbReference type="GeneID" id="107404614"/>
<dbReference type="InParanoid" id="A0A6P3YXG8"/>
<evidence type="ECO:0000256" key="3">
    <source>
        <dbReference type="ARBA" id="ARBA00022692"/>
    </source>
</evidence>
<sequence length="588" mass="64978">MMKMESSSDLMETANVDDVPLLKRSTKGGFRTMPFIIANEAFEKVASYGLTPNMILYLMRDYHLGVAAGANILFYWSAATNFLPIVGAFFSDFCLGRFLTISLGCIFSLLGMVLLWLTAMIPGARPPTCDQFKESCNSATFGQMAFLIFAFMLMSVGAGGVRPCSMAFGADQLINKKDGQNSERILERFFGWYYAAASVAVLVALTGIVYIQDHFGWKIGFGIPAILMFISALSFFLASSIYVKEKATKSLLTGIAQAASAAYKNRKLLLPPRNTHVLYHHKDSETVAPTGKLRFLNKGCTIRNPEQDLTPDGSASNPWKLCTVGQVEELKAFIKVIPIWSTGLLMSINISQASFPLLQANSMNRHVTSGFQIPAGSFTMFAIISITIWIALYDRVIIPLASKIRRKRVHLNTKQRMGIGIFLSTMSMVVSAIIEGIRRRKAIEEGFINDAKAVLDMSAFWLVPQHCLMGLAEAFNGLGQMEFYYSEFPRSMSSIAASLFGLGMAVANLLASVILSSVDKYTSRGGNVSWVSSNINKGHYDYYYWVLASISFMNFIYFIGCSLAYGPCADDMFKVGDIHHLTDSENQE</sequence>
<dbReference type="GO" id="GO:0016020">
    <property type="term" value="C:membrane"/>
    <property type="evidence" value="ECO:0007669"/>
    <property type="project" value="UniProtKB-SubCell"/>
</dbReference>
<evidence type="ECO:0000313" key="7">
    <source>
        <dbReference type="Proteomes" id="UP001652623"/>
    </source>
</evidence>
<dbReference type="CDD" id="cd17416">
    <property type="entry name" value="MFS_NPF1_2"/>
    <property type="match status" value="1"/>
</dbReference>
<dbReference type="Pfam" id="PF00854">
    <property type="entry name" value="PTR2"/>
    <property type="match status" value="1"/>
</dbReference>
<name>A0A6P3YXG8_ZIZJJ</name>
<dbReference type="AlphaFoldDB" id="A0A6P3YXG8"/>
<feature type="transmembrane region" description="Helical" evidence="6">
    <location>
        <begin position="189"/>
        <end position="211"/>
    </location>
</feature>
<proteinExistence type="inferred from homology"/>
<dbReference type="FunCoup" id="A0A6P3YXG8">
    <property type="interactions" value="492"/>
</dbReference>
<keyword evidence="7" id="KW-1185">Reference proteome</keyword>
<keyword evidence="3 6" id="KW-0812">Transmembrane</keyword>
<feature type="transmembrane region" description="Helical" evidence="6">
    <location>
        <begin position="542"/>
        <end position="565"/>
    </location>
</feature>
<protein>
    <submittedName>
        <fullName evidence="8">Protein NRT1/ PTR FAMILY 1.2-like</fullName>
    </submittedName>
</protein>
<comment type="similarity">
    <text evidence="2">Belongs to the major facilitator superfamily. Proton-dependent oligopeptide transporter (POT/PTR) (TC 2.A.17) family.</text>
</comment>
<reference evidence="7" key="1">
    <citation type="submission" date="2025-05" db="UniProtKB">
        <authorList>
            <consortium name="RefSeq"/>
        </authorList>
    </citation>
    <scope>NUCLEOTIDE SEQUENCE [LARGE SCALE GENOMIC DNA]</scope>
</reference>
<feature type="transmembrane region" description="Helical" evidence="6">
    <location>
        <begin position="457"/>
        <end position="475"/>
    </location>
</feature>
<feature type="transmembrane region" description="Helical" evidence="6">
    <location>
        <begin position="62"/>
        <end position="86"/>
    </location>
</feature>
<dbReference type="PANTHER" id="PTHR11654">
    <property type="entry name" value="OLIGOPEPTIDE TRANSPORTER-RELATED"/>
    <property type="match status" value="1"/>
</dbReference>
<accession>A0A6P3YXG8</accession>
<comment type="subcellular location">
    <subcellularLocation>
        <location evidence="1">Membrane</location>
        <topology evidence="1">Multi-pass membrane protein</topology>
    </subcellularLocation>
</comment>
<dbReference type="InterPro" id="IPR036259">
    <property type="entry name" value="MFS_trans_sf"/>
</dbReference>
<dbReference type="InterPro" id="IPR000109">
    <property type="entry name" value="POT_fam"/>
</dbReference>
<feature type="transmembrane region" description="Helical" evidence="6">
    <location>
        <begin position="98"/>
        <end position="121"/>
    </location>
</feature>
<dbReference type="Gene3D" id="1.20.1250.20">
    <property type="entry name" value="MFS general substrate transporter like domains"/>
    <property type="match status" value="1"/>
</dbReference>
<keyword evidence="5 6" id="KW-0472">Membrane</keyword>
<evidence type="ECO:0000256" key="5">
    <source>
        <dbReference type="ARBA" id="ARBA00023136"/>
    </source>
</evidence>
<feature type="transmembrane region" description="Helical" evidence="6">
    <location>
        <begin position="223"/>
        <end position="243"/>
    </location>
</feature>
<evidence type="ECO:0000256" key="4">
    <source>
        <dbReference type="ARBA" id="ARBA00022989"/>
    </source>
</evidence>
<evidence type="ECO:0000256" key="2">
    <source>
        <dbReference type="ARBA" id="ARBA00005982"/>
    </source>
</evidence>
<dbReference type="Proteomes" id="UP001652623">
    <property type="component" value="Chromosome 1"/>
</dbReference>
<feature type="transmembrane region" description="Helical" evidence="6">
    <location>
        <begin position="417"/>
        <end position="437"/>
    </location>
</feature>
<feature type="transmembrane region" description="Helical" evidence="6">
    <location>
        <begin position="141"/>
        <end position="168"/>
    </location>
</feature>
<dbReference type="KEGG" id="zju:107404614"/>
<keyword evidence="4 6" id="KW-1133">Transmembrane helix</keyword>